<dbReference type="InterPro" id="IPR030395">
    <property type="entry name" value="GP_PDE_dom"/>
</dbReference>
<evidence type="ECO:0000256" key="7">
    <source>
        <dbReference type="ARBA" id="ARBA00023242"/>
    </source>
</evidence>
<evidence type="ECO:0000256" key="4">
    <source>
        <dbReference type="ARBA" id="ARBA00023015"/>
    </source>
</evidence>
<dbReference type="GO" id="GO:0008270">
    <property type="term" value="F:zinc ion binding"/>
    <property type="evidence" value="ECO:0007669"/>
    <property type="project" value="InterPro"/>
</dbReference>
<evidence type="ECO:0000256" key="2">
    <source>
        <dbReference type="ARBA" id="ARBA00022723"/>
    </source>
</evidence>
<dbReference type="CDD" id="cd12148">
    <property type="entry name" value="fungal_TF_MHR"/>
    <property type="match status" value="1"/>
</dbReference>
<evidence type="ECO:0000256" key="9">
    <source>
        <dbReference type="SAM" id="MobiDB-lite"/>
    </source>
</evidence>
<dbReference type="SUPFAM" id="SSF57701">
    <property type="entry name" value="Zn2/Cys6 DNA-binding domain"/>
    <property type="match status" value="1"/>
</dbReference>
<keyword evidence="6" id="KW-0804">Transcription</keyword>
<dbReference type="Pfam" id="PF04082">
    <property type="entry name" value="Fungal_trans"/>
    <property type="match status" value="1"/>
</dbReference>
<dbReference type="PROSITE" id="PS00463">
    <property type="entry name" value="ZN2_CY6_FUNGAL_1"/>
    <property type="match status" value="1"/>
</dbReference>
<sequence>MPGILPMKVIKVGNSAQSRIAQACDRCRSKKIRCDGVRPTCSQCANVGFECRTSDKLSRRAFPRGYTESLEERVRQLETEVRELKDLLDEKDEKIDMLSAMHGNHHRQPSLTSVSNTLPSPDASKDSPASTAKEDTFRVQGSPLLFGVENSDSYFMGPSSGRSFIRCAQLTQEEPSQVSRLPPRIFSDRCVNVYFQEWAPLFPVLHKPTFLRIYEEFVADPEKVKCHHKIAQLHLVFSIAGVSSEQPDYPQLAACEKQWAKAIESMVLQNTMSTLQCLILALLYCAVRADNKRVQHFKGLAIGLSHRLGLHQSQKRFSFGALTLETRKKVFWTLYTLDCFTAATLGLPKMLREDDIHTEYPSDTDDEYITEKGFQPTLPGEHTRLSSALALFRATRIMAAILEKNYPAVANHELSLQQMTSFEADLDAWYDELPAHLRLNFSQDKPSTDVTGSRSPILALAYYHIRTLIYRPAVGSSLGAKAAPALISIADSSKRIIQIVQLLEERNMSFSFCLNKFDLLALCGLTLLYQVVDLKADSKLSRDIEKLVNFAIKSMSQAKAPGCIDLARIAANLIRVDEHPSPLPPQAPMAAPSQRSSSKGSKKKSELQQEHDGMRRMTMPNTHTHTLETEFYPRSRQSFDSVTSSEASTNYQGHRLSVVTHPNSISTNTPISRVIPNLDYLSLNNTPSHTGASSPAGKSRMQTPGLSVSPSGQMMAVVDPTAKMADVCSSEWEALLGSMDNNVYDAIYGGAGLPSETVPANSNSAGADWSPESWDVSSINVGDFGRNPEPPQSVLSMSDESLSSGEEVAPSELGLSVGSAEFNKLHMPEAYGFDLEGFPFRPIRDWSLKDDAGHIVVVKMADEKDALLQGGDTSWDIPEAPWATALPSKRDPARFLPQAIAHRGYKASWPENTMGAFKGAVEAGAHAIETDVHLSRDGVAVLSHDATLTRCFGIDRKLADCDWEYLSTVETLREPKQGLPRLQDLLEWLVEADKLQGDEHSHRPWVLLDIKVGRHPLHTPPRKCTAHHLTVGKQLDDDPQDLLDAISSAIAQVPPSTPWQSRIVLGCWNASVLKASRRTLPDYPVAHIGFSLSYARHFLPIPNMGFNMAFHTLVRPYQGRRFMQDVRAARRPLYAWTVNHPRWMRWCIERNVPRRPGSGAGGRVVDGVVTDDPGLYLDVCRRYEDEVDDGAPGRHRSSVRQTVALAVDIVTRHLLAKLFFWYRKHVQGKLDDLDRKTKRQIKRD</sequence>
<dbReference type="GO" id="GO:0003677">
    <property type="term" value="F:DNA binding"/>
    <property type="evidence" value="ECO:0007669"/>
    <property type="project" value="UniProtKB-KW"/>
</dbReference>
<dbReference type="InterPro" id="IPR007219">
    <property type="entry name" value="XnlR_reg_dom"/>
</dbReference>
<evidence type="ECO:0000256" key="8">
    <source>
        <dbReference type="SAM" id="Coils"/>
    </source>
</evidence>
<dbReference type="OrthoDB" id="1924787at2759"/>
<keyword evidence="3" id="KW-0862">Zinc</keyword>
<dbReference type="SMART" id="SM00906">
    <property type="entry name" value="Fungal_trans"/>
    <property type="match status" value="1"/>
</dbReference>
<dbReference type="CDD" id="cd00067">
    <property type="entry name" value="GAL4"/>
    <property type="match status" value="1"/>
</dbReference>
<feature type="compositionally biased region" description="Polar residues" evidence="9">
    <location>
        <begin position="109"/>
        <end position="118"/>
    </location>
</feature>
<dbReference type="Gene3D" id="4.10.240.10">
    <property type="entry name" value="Zn(2)-C6 fungal-type DNA-binding domain"/>
    <property type="match status" value="1"/>
</dbReference>
<evidence type="ECO:0000256" key="3">
    <source>
        <dbReference type="ARBA" id="ARBA00022833"/>
    </source>
</evidence>
<dbReference type="Pfam" id="PF03009">
    <property type="entry name" value="GDPD"/>
    <property type="match status" value="1"/>
</dbReference>
<organism evidence="13">
    <name type="scientific">Metarhizium acridum (strain CQMa 102)</name>
    <dbReference type="NCBI Taxonomy" id="655827"/>
    <lineage>
        <taxon>Eukaryota</taxon>
        <taxon>Fungi</taxon>
        <taxon>Dikarya</taxon>
        <taxon>Ascomycota</taxon>
        <taxon>Pezizomycotina</taxon>
        <taxon>Sordariomycetes</taxon>
        <taxon>Hypocreomycetidae</taxon>
        <taxon>Hypocreales</taxon>
        <taxon>Clavicipitaceae</taxon>
        <taxon>Metarhizium</taxon>
    </lineage>
</organism>
<keyword evidence="7" id="KW-0539">Nucleus</keyword>
<dbReference type="CDD" id="cd15485">
    <property type="entry name" value="ZIP_Cat8"/>
    <property type="match status" value="1"/>
</dbReference>
<dbReference type="InParanoid" id="E9DU56"/>
<dbReference type="Proteomes" id="UP000002499">
    <property type="component" value="Unassembled WGS sequence"/>
</dbReference>
<keyword evidence="5" id="KW-0238">DNA-binding</keyword>
<feature type="compositionally biased region" description="Basic and acidic residues" evidence="9">
    <location>
        <begin position="603"/>
        <end position="615"/>
    </location>
</feature>
<dbReference type="eggNOG" id="KOG2258">
    <property type="taxonomic scope" value="Eukaryota"/>
</dbReference>
<evidence type="ECO:0000259" key="11">
    <source>
        <dbReference type="PROSITE" id="PS51704"/>
    </source>
</evidence>
<dbReference type="GO" id="GO:0006351">
    <property type="term" value="P:DNA-templated transcription"/>
    <property type="evidence" value="ECO:0007669"/>
    <property type="project" value="InterPro"/>
</dbReference>
<dbReference type="PANTHER" id="PTHR46910">
    <property type="entry name" value="TRANSCRIPTION FACTOR PDR1"/>
    <property type="match status" value="1"/>
</dbReference>
<keyword evidence="2" id="KW-0479">Metal-binding</keyword>
<dbReference type="FunFam" id="4.10.240.10:FF:000007">
    <property type="entry name" value="C6 transcription factor FacB"/>
    <property type="match status" value="1"/>
</dbReference>
<evidence type="ECO:0000313" key="12">
    <source>
        <dbReference type="EMBL" id="EFY92916.1"/>
    </source>
</evidence>
<dbReference type="InterPro" id="IPR050987">
    <property type="entry name" value="AtrR-like"/>
</dbReference>
<feature type="compositionally biased region" description="Polar residues" evidence="9">
    <location>
        <begin position="635"/>
        <end position="649"/>
    </location>
</feature>
<comment type="subcellular location">
    <subcellularLocation>
        <location evidence="1">Nucleus</location>
    </subcellularLocation>
</comment>
<dbReference type="GO" id="GO:0000981">
    <property type="term" value="F:DNA-binding transcription factor activity, RNA polymerase II-specific"/>
    <property type="evidence" value="ECO:0007669"/>
    <property type="project" value="InterPro"/>
</dbReference>
<dbReference type="AlphaFoldDB" id="E9DU56"/>
<dbReference type="PANTHER" id="PTHR46910:SF12">
    <property type="entry name" value="REGULATORY PROTEIN CAT8"/>
    <property type="match status" value="1"/>
</dbReference>
<feature type="region of interest" description="Disordered" evidence="9">
    <location>
        <begin position="578"/>
        <end position="649"/>
    </location>
</feature>
<dbReference type="PROSITE" id="PS50048">
    <property type="entry name" value="ZN2_CY6_FUNGAL_2"/>
    <property type="match status" value="1"/>
</dbReference>
<dbReference type="InterPro" id="IPR001138">
    <property type="entry name" value="Zn2Cys6_DnaBD"/>
</dbReference>
<proteinExistence type="predicted"/>
<keyword evidence="8" id="KW-0175">Coiled coil</keyword>
<dbReference type="CDD" id="cd08570">
    <property type="entry name" value="GDPD_YPL206cp_fungi"/>
    <property type="match status" value="1"/>
</dbReference>
<dbReference type="EMBL" id="GL698473">
    <property type="protein sequence ID" value="EFY92916.1"/>
    <property type="molecule type" value="Genomic_DNA"/>
</dbReference>
<evidence type="ECO:0000256" key="6">
    <source>
        <dbReference type="ARBA" id="ARBA00023163"/>
    </source>
</evidence>
<feature type="domain" description="Zn(2)-C6 fungal-type" evidence="10">
    <location>
        <begin position="23"/>
        <end position="53"/>
    </location>
</feature>
<dbReference type="GO" id="GO:0005634">
    <property type="term" value="C:nucleus"/>
    <property type="evidence" value="ECO:0007669"/>
    <property type="project" value="UniProtKB-SubCell"/>
</dbReference>
<keyword evidence="4" id="KW-0805">Transcription regulation</keyword>
<keyword evidence="13" id="KW-1185">Reference proteome</keyword>
<dbReference type="Pfam" id="PF00172">
    <property type="entry name" value="Zn_clus"/>
    <property type="match status" value="1"/>
</dbReference>
<gene>
    <name evidence="12" type="ORF">MAC_01154</name>
</gene>
<dbReference type="GO" id="GO:0008081">
    <property type="term" value="F:phosphoric diester hydrolase activity"/>
    <property type="evidence" value="ECO:0007669"/>
    <property type="project" value="InterPro"/>
</dbReference>
<dbReference type="STRING" id="655827.E9DU56"/>
<evidence type="ECO:0000256" key="1">
    <source>
        <dbReference type="ARBA" id="ARBA00004123"/>
    </source>
</evidence>
<protein>
    <submittedName>
        <fullName evidence="12">Transcriptional activator protein acu-15</fullName>
    </submittedName>
</protein>
<feature type="compositionally biased region" description="Low complexity" evidence="9">
    <location>
        <begin position="119"/>
        <end position="131"/>
    </location>
</feature>
<feature type="region of interest" description="Disordered" evidence="9">
    <location>
        <begin position="686"/>
        <end position="711"/>
    </location>
</feature>
<evidence type="ECO:0000256" key="5">
    <source>
        <dbReference type="ARBA" id="ARBA00023125"/>
    </source>
</evidence>
<dbReference type="InterPro" id="IPR017946">
    <property type="entry name" value="PLC-like_Pdiesterase_TIM-brl"/>
</dbReference>
<dbReference type="InterPro" id="IPR036864">
    <property type="entry name" value="Zn2-C6_fun-type_DNA-bd_sf"/>
</dbReference>
<accession>E9DU56</accession>
<dbReference type="HOGENOM" id="CLU_007124_0_0_1"/>
<evidence type="ECO:0000259" key="10">
    <source>
        <dbReference type="PROSITE" id="PS50048"/>
    </source>
</evidence>
<dbReference type="SMART" id="SM00066">
    <property type="entry name" value="GAL4"/>
    <property type="match status" value="1"/>
</dbReference>
<dbReference type="PROSITE" id="PS51704">
    <property type="entry name" value="GP_PDE"/>
    <property type="match status" value="1"/>
</dbReference>
<reference evidence="12 13" key="1">
    <citation type="journal article" date="2011" name="PLoS Genet.">
        <title>Genome sequencing and comparative transcriptomics of the model entomopathogenic fungi Metarhizium anisopliae and M. acridum.</title>
        <authorList>
            <person name="Gao Q."/>
            <person name="Jin K."/>
            <person name="Ying S.H."/>
            <person name="Zhang Y."/>
            <person name="Xiao G."/>
            <person name="Shang Y."/>
            <person name="Duan Z."/>
            <person name="Hu X."/>
            <person name="Xie X.Q."/>
            <person name="Zhou G."/>
            <person name="Peng G."/>
            <person name="Luo Z."/>
            <person name="Huang W."/>
            <person name="Wang B."/>
            <person name="Fang W."/>
            <person name="Wang S."/>
            <person name="Zhong Y."/>
            <person name="Ma L.J."/>
            <person name="St Leger R.J."/>
            <person name="Zhao G.P."/>
            <person name="Pei Y."/>
            <person name="Feng M.G."/>
            <person name="Xia Y."/>
            <person name="Wang C."/>
        </authorList>
    </citation>
    <scope>NUCLEOTIDE SEQUENCE [LARGE SCALE GENOMIC DNA]</scope>
    <source>
        <strain evidence="12 13">CQMa 102</strain>
    </source>
</reference>
<feature type="domain" description="GP-PDE" evidence="11">
    <location>
        <begin position="897"/>
        <end position="1180"/>
    </location>
</feature>
<evidence type="ECO:0000313" key="13">
    <source>
        <dbReference type="Proteomes" id="UP000002499"/>
    </source>
</evidence>
<feature type="coiled-coil region" evidence="8">
    <location>
        <begin position="67"/>
        <end position="101"/>
    </location>
</feature>
<dbReference type="SUPFAM" id="SSF51695">
    <property type="entry name" value="PLC-like phosphodiesterases"/>
    <property type="match status" value="1"/>
</dbReference>
<dbReference type="GO" id="GO:0006629">
    <property type="term" value="P:lipid metabolic process"/>
    <property type="evidence" value="ECO:0007669"/>
    <property type="project" value="InterPro"/>
</dbReference>
<name>E9DU56_METAQ</name>
<feature type="region of interest" description="Disordered" evidence="9">
    <location>
        <begin position="104"/>
        <end position="135"/>
    </location>
</feature>
<feature type="compositionally biased region" description="Polar residues" evidence="9">
    <location>
        <begin position="700"/>
        <end position="711"/>
    </location>
</feature>
<dbReference type="Gene3D" id="3.20.20.190">
    <property type="entry name" value="Phosphatidylinositol (PI) phosphodiesterase"/>
    <property type="match status" value="1"/>
</dbReference>